<dbReference type="EMBL" id="JAEUBD010001468">
    <property type="protein sequence ID" value="KAH3660781.1"/>
    <property type="molecule type" value="Genomic_DNA"/>
</dbReference>
<reference evidence="1" key="1">
    <citation type="journal article" date="2021" name="Open Biol.">
        <title>Shared evolutionary footprints suggest mitochondrial oxidative damage underlies multiple complex I losses in fungi.</title>
        <authorList>
            <person name="Schikora-Tamarit M.A."/>
            <person name="Marcet-Houben M."/>
            <person name="Nosek J."/>
            <person name="Gabaldon T."/>
        </authorList>
    </citation>
    <scope>NUCLEOTIDE SEQUENCE</scope>
    <source>
        <strain evidence="1">NCAIM Y.01608</strain>
    </source>
</reference>
<proteinExistence type="predicted"/>
<name>A0A9P8SZU5_9ASCO</name>
<reference evidence="1" key="2">
    <citation type="submission" date="2021-01" db="EMBL/GenBank/DDBJ databases">
        <authorList>
            <person name="Schikora-Tamarit M.A."/>
        </authorList>
    </citation>
    <scope>NUCLEOTIDE SEQUENCE</scope>
    <source>
        <strain evidence="1">NCAIM Y.01608</strain>
    </source>
</reference>
<evidence type="ECO:0000313" key="2">
    <source>
        <dbReference type="Proteomes" id="UP000788993"/>
    </source>
</evidence>
<keyword evidence="2" id="KW-1185">Reference proteome</keyword>
<gene>
    <name evidence="1" type="ORF">OGATHE_005113</name>
</gene>
<dbReference type="AlphaFoldDB" id="A0A9P8SZU5"/>
<evidence type="ECO:0000313" key="1">
    <source>
        <dbReference type="EMBL" id="KAH3660781.1"/>
    </source>
</evidence>
<comment type="caution">
    <text evidence="1">The sequence shown here is derived from an EMBL/GenBank/DDBJ whole genome shotgun (WGS) entry which is preliminary data.</text>
</comment>
<protein>
    <submittedName>
        <fullName evidence="1">Uncharacterized protein</fullName>
    </submittedName>
</protein>
<dbReference type="Proteomes" id="UP000788993">
    <property type="component" value="Unassembled WGS sequence"/>
</dbReference>
<organism evidence="1 2">
    <name type="scientific">Ogataea polymorpha</name>
    <dbReference type="NCBI Taxonomy" id="460523"/>
    <lineage>
        <taxon>Eukaryota</taxon>
        <taxon>Fungi</taxon>
        <taxon>Dikarya</taxon>
        <taxon>Ascomycota</taxon>
        <taxon>Saccharomycotina</taxon>
        <taxon>Pichiomycetes</taxon>
        <taxon>Pichiales</taxon>
        <taxon>Pichiaceae</taxon>
        <taxon>Ogataea</taxon>
    </lineage>
</organism>
<accession>A0A9P8SZU5</accession>
<sequence>MNFPDRKSKSRKYNPRLSNSANWLASTLELEMPKFFSWTITVWPVLVKHWQYSCLWYSLKPIIIIGSPLRSTTIRPSSNWEYEPLGNGNWSSRLTSFTLNEIIPFMNAFFSFECMLWIPSMVLVRQATPIPRKANRLDCTSERNVDSRSASRF</sequence>